<dbReference type="Pfam" id="PF23562">
    <property type="entry name" value="AMP-binding_C_3"/>
    <property type="match status" value="1"/>
</dbReference>
<accession>A0ABT6A9B6</accession>
<dbReference type="InterPro" id="IPR000873">
    <property type="entry name" value="AMP-dep_synth/lig_dom"/>
</dbReference>
<dbReference type="RefSeq" id="WP_276110799.1">
    <property type="nucleotide sequence ID" value="NZ_JARJBB010000012.1"/>
</dbReference>
<feature type="domain" description="AMP-dependent synthetase/ligase" evidence="4">
    <location>
        <begin position="45"/>
        <end position="436"/>
    </location>
</feature>
<dbReference type="Pfam" id="PF00501">
    <property type="entry name" value="AMP-binding"/>
    <property type="match status" value="1"/>
</dbReference>
<evidence type="ECO:0000256" key="3">
    <source>
        <dbReference type="SAM" id="MobiDB-lite"/>
    </source>
</evidence>
<keyword evidence="2" id="KW-0067">ATP-binding</keyword>
<proteinExistence type="predicted"/>
<dbReference type="CDD" id="cd05907">
    <property type="entry name" value="VL_LC_FACS_like"/>
    <property type="match status" value="1"/>
</dbReference>
<dbReference type="EMBL" id="JARJBB010000012">
    <property type="protein sequence ID" value="MDF3301234.1"/>
    <property type="molecule type" value="Genomic_DNA"/>
</dbReference>
<evidence type="ECO:0000256" key="1">
    <source>
        <dbReference type="ARBA" id="ARBA00022741"/>
    </source>
</evidence>
<dbReference type="PANTHER" id="PTHR43272:SF33">
    <property type="entry name" value="AMP-BINDING DOMAIN-CONTAINING PROTEIN-RELATED"/>
    <property type="match status" value="1"/>
</dbReference>
<name>A0ABT6A9B6_9ACTN</name>
<dbReference type="Gene3D" id="3.40.50.12780">
    <property type="entry name" value="N-terminal domain of ligase-like"/>
    <property type="match status" value="1"/>
</dbReference>
<reference evidence="5 6" key="1">
    <citation type="submission" date="2023-03" db="EMBL/GenBank/DDBJ databases">
        <title>Draft genome sequence of Streptomyces sp. K1PA1 isolated from peat swamp forest in Thailand.</title>
        <authorList>
            <person name="Klaysubun C."/>
            <person name="Duangmal K."/>
        </authorList>
    </citation>
    <scope>NUCLEOTIDE SEQUENCE [LARGE SCALE GENOMIC DNA]</scope>
    <source>
        <strain evidence="5 6">K1PA1</strain>
    </source>
</reference>
<organism evidence="5 6">
    <name type="scientific">Streptomyces tropicalis</name>
    <dbReference type="NCBI Taxonomy" id="3034234"/>
    <lineage>
        <taxon>Bacteria</taxon>
        <taxon>Bacillati</taxon>
        <taxon>Actinomycetota</taxon>
        <taxon>Actinomycetes</taxon>
        <taxon>Kitasatosporales</taxon>
        <taxon>Streptomycetaceae</taxon>
        <taxon>Streptomyces</taxon>
    </lineage>
</organism>
<comment type="caution">
    <text evidence="5">The sequence shown here is derived from an EMBL/GenBank/DDBJ whole genome shotgun (WGS) entry which is preliminary data.</text>
</comment>
<dbReference type="InterPro" id="IPR042099">
    <property type="entry name" value="ANL_N_sf"/>
</dbReference>
<feature type="region of interest" description="Disordered" evidence="3">
    <location>
        <begin position="612"/>
        <end position="635"/>
    </location>
</feature>
<keyword evidence="6" id="KW-1185">Reference proteome</keyword>
<dbReference type="SUPFAM" id="SSF56801">
    <property type="entry name" value="Acetyl-CoA synthetase-like"/>
    <property type="match status" value="1"/>
</dbReference>
<gene>
    <name evidence="5" type="ORF">P3H78_21925</name>
</gene>
<keyword evidence="1" id="KW-0547">Nucleotide-binding</keyword>
<evidence type="ECO:0000313" key="5">
    <source>
        <dbReference type="EMBL" id="MDF3301234.1"/>
    </source>
</evidence>
<dbReference type="PANTHER" id="PTHR43272">
    <property type="entry name" value="LONG-CHAIN-FATTY-ACID--COA LIGASE"/>
    <property type="match status" value="1"/>
</dbReference>
<evidence type="ECO:0000313" key="6">
    <source>
        <dbReference type="Proteomes" id="UP001221150"/>
    </source>
</evidence>
<evidence type="ECO:0000259" key="4">
    <source>
        <dbReference type="Pfam" id="PF00501"/>
    </source>
</evidence>
<evidence type="ECO:0000256" key="2">
    <source>
        <dbReference type="ARBA" id="ARBA00022840"/>
    </source>
</evidence>
<feature type="compositionally biased region" description="Acidic residues" evidence="3">
    <location>
        <begin position="625"/>
        <end position="635"/>
    </location>
</feature>
<dbReference type="Proteomes" id="UP001221150">
    <property type="component" value="Unassembled WGS sequence"/>
</dbReference>
<sequence length="635" mass="67696">MRDVALAPPAVSSSTGGLADSVFETAEIRPTLPVLARRSGPASAVWEEVTAVELRDQVADLARGLIASGISPGHRVAVMARTRYEWTVFAYALWAVGAEVVPVYPTSSRDQVAWILRDAGCVGVVVEDEQGVMTVGSVCASLPQLRHVWQLDTGAVGHLADAGAVVPLTTVDSLRRIVLPDATAVVAYTSGSAGRAMGCALSHRALASPCDTLLAGWGHTAAPPGEKPAVLAFLPLSHVYGMMIQGLCIRGGVLMGHEPDLSDASLASALRSFRPTYFYAVPSVFEKIYKEFLRTAQQSGRGALFERAADTARTFAAAVERRRLGRGSGPGLELRLQHALYERTVYRRLRAALGGRVVRATSGGSPLSRELSLFYEGIGIYVHDGYGLTETAGGITMQPLGREKSGTVGRPLPGTQIQVADDGEILVRGPSVFHGYVNDEGATRAALPGGWLATGDIGHLDGEGYLTITGRKKDVIITSGGMSVAPAVLEQRLRLHPLVHQAVVVGDGRPCVGALITLDPQFLAHWRAGLALQADVPGREAREENALREEIGRAVAAANSAVSPSESIRVFRVLPAPFDVASGLLTPSMKLRRDAIVRHYAAEIDAMYEARSRRARRPVPQEPAADWDDADNVFR</sequence>
<protein>
    <submittedName>
        <fullName evidence="5">AMP-dependent synthetase/ligase</fullName>
    </submittedName>
</protein>